<dbReference type="GO" id="GO:0003910">
    <property type="term" value="F:DNA ligase (ATP) activity"/>
    <property type="evidence" value="ECO:0007669"/>
    <property type="project" value="UniProtKB-EC"/>
</dbReference>
<dbReference type="SMART" id="SM00292">
    <property type="entry name" value="BRCT"/>
    <property type="match status" value="2"/>
</dbReference>
<dbReference type="GO" id="GO:0003677">
    <property type="term" value="F:DNA binding"/>
    <property type="evidence" value="ECO:0007669"/>
    <property type="project" value="InterPro"/>
</dbReference>
<dbReference type="GO" id="GO:0046872">
    <property type="term" value="F:metal ion binding"/>
    <property type="evidence" value="ECO:0007669"/>
    <property type="project" value="UniProtKB-KW"/>
</dbReference>
<organism evidence="20">
    <name type="scientific">Vanderwaltozyma polyspora (strain ATCC 22028 / DSM 70294 / BCRC 21397 / CBS 2163 / NBRC 10782 / NRRL Y-8283 / UCD 57-17)</name>
    <name type="common">Kluyveromyces polysporus</name>
    <dbReference type="NCBI Taxonomy" id="436907"/>
    <lineage>
        <taxon>Eukaryota</taxon>
        <taxon>Fungi</taxon>
        <taxon>Dikarya</taxon>
        <taxon>Ascomycota</taxon>
        <taxon>Saccharomycotina</taxon>
        <taxon>Saccharomycetes</taxon>
        <taxon>Saccharomycetales</taxon>
        <taxon>Saccharomycetaceae</taxon>
        <taxon>Vanderwaltozyma</taxon>
    </lineage>
</organism>
<dbReference type="PANTHER" id="PTHR45997:SF1">
    <property type="entry name" value="DNA LIGASE 4"/>
    <property type="match status" value="1"/>
</dbReference>
<dbReference type="PANTHER" id="PTHR45997">
    <property type="entry name" value="DNA LIGASE 4"/>
    <property type="match status" value="1"/>
</dbReference>
<comment type="subcellular location">
    <subcellularLocation>
        <location evidence="2">Nucleus</location>
    </subcellularLocation>
</comment>
<dbReference type="Gene3D" id="2.40.50.140">
    <property type="entry name" value="Nucleic acid-binding proteins"/>
    <property type="match status" value="1"/>
</dbReference>
<keyword evidence="7 15" id="KW-0547">Nucleotide-binding</keyword>
<dbReference type="SUPFAM" id="SSF52113">
    <property type="entry name" value="BRCT domain"/>
    <property type="match status" value="2"/>
</dbReference>
<keyword evidence="10" id="KW-0460">Magnesium</keyword>
<evidence type="ECO:0000313" key="19">
    <source>
        <dbReference type="EMBL" id="EDO18415.1"/>
    </source>
</evidence>
<dbReference type="InterPro" id="IPR001357">
    <property type="entry name" value="BRCT_dom"/>
</dbReference>
<dbReference type="Pfam" id="PF01068">
    <property type="entry name" value="DNA_ligase_A_M"/>
    <property type="match status" value="1"/>
</dbReference>
<keyword evidence="13" id="KW-0539">Nucleus</keyword>
<dbReference type="SUPFAM" id="SSF56091">
    <property type="entry name" value="DNA ligase/mRNA capping enzyme, catalytic domain"/>
    <property type="match status" value="1"/>
</dbReference>
<dbReference type="GO" id="GO:0097680">
    <property type="term" value="P:double-strand break repair via classical nonhomologous end joining"/>
    <property type="evidence" value="ECO:0007669"/>
    <property type="project" value="EnsemblFungi"/>
</dbReference>
<dbReference type="EMBL" id="DS480389">
    <property type="protein sequence ID" value="EDO18415.1"/>
    <property type="molecule type" value="Genomic_DNA"/>
</dbReference>
<feature type="domain" description="BRCT" evidence="18">
    <location>
        <begin position="702"/>
        <end position="794"/>
    </location>
</feature>
<dbReference type="Pfam" id="PF04675">
    <property type="entry name" value="DNA_ligase_A_N"/>
    <property type="match status" value="1"/>
</dbReference>
<evidence type="ECO:0000256" key="14">
    <source>
        <dbReference type="ARBA" id="ARBA00034003"/>
    </source>
</evidence>
<dbReference type="InterPro" id="IPR036599">
    <property type="entry name" value="DNA_ligase_N_sf"/>
</dbReference>
<dbReference type="InParanoid" id="A7TGW3"/>
<feature type="domain" description="ATP-dependent DNA ligase family profile" evidence="17">
    <location>
        <begin position="392"/>
        <end position="524"/>
    </location>
</feature>
<dbReference type="Gene3D" id="3.30.470.30">
    <property type="entry name" value="DNA ligase/mRNA capping enzyme"/>
    <property type="match status" value="1"/>
</dbReference>
<protein>
    <recommendedName>
        <fullName evidence="15">DNA ligase</fullName>
        <ecNumber evidence="15">6.5.1.1</ecNumber>
    </recommendedName>
</protein>
<dbReference type="eggNOG" id="KOG0966">
    <property type="taxonomic scope" value="Eukaryota"/>
</dbReference>
<name>A7TGW3_VANPO</name>
<evidence type="ECO:0000256" key="1">
    <source>
        <dbReference type="ARBA" id="ARBA00001946"/>
    </source>
</evidence>
<dbReference type="PhylomeDB" id="A7TGW3"/>
<dbReference type="Gene3D" id="1.10.3260.10">
    <property type="entry name" value="DNA ligase, ATP-dependent, N-terminal domain"/>
    <property type="match status" value="1"/>
</dbReference>
<evidence type="ECO:0000256" key="7">
    <source>
        <dbReference type="ARBA" id="ARBA00022741"/>
    </source>
</evidence>
<evidence type="ECO:0000256" key="5">
    <source>
        <dbReference type="ARBA" id="ARBA00022723"/>
    </source>
</evidence>
<dbReference type="EC" id="6.5.1.1" evidence="15"/>
<dbReference type="SUPFAM" id="SSF50249">
    <property type="entry name" value="Nucleic acid-binding proteins"/>
    <property type="match status" value="1"/>
</dbReference>
<evidence type="ECO:0000256" key="8">
    <source>
        <dbReference type="ARBA" id="ARBA00022763"/>
    </source>
</evidence>
<dbReference type="AlphaFoldDB" id="A7TGW3"/>
<evidence type="ECO:0000259" key="17">
    <source>
        <dbReference type="PROSITE" id="PS50160"/>
    </source>
</evidence>
<sequence length="965" mass="112453">MRNPTPILVSTNTNTNATFTSKADTNDIEEPHNFSPSPDFKWLCDELFVKLDQIQFRPKELNGSKPKYIEYYDIINNFIDIWRRTVGNDIYPALILTIPYRDRRMYNIKESKLIRIVCDYLKLPKNSETERRLMRWKHRADRNVRLSTFCVEEIKKRKGEPREKIKITIDKLNECLDNLVLERGYKGSKSQKISESETFKFCFENMTYVELKYFFDILLKDKIVGGLEHKFLNCWHPDAQDYLSVVSDLKIVSSKLWNPEFRLKYDDLTINIDHAFTPETAKRLTYSYDTIARRLKNDFFIEEKMDGERIQLHYMNYGAKLKFLSRRGLDYSYLYGDNRNNGAIGRYLNFHKDVKECILDGEMVTYDSVKNCILPFGLVKSSAMQSLSVSDIEPDGYHPLYMAFDLVYLNGSSLSTLPLHQRKNYLDKLLIPCPDFVEILPALHCNDSSLIKSSLEKAIELGSEGIILKRFDSQYLVAKRSDDWIKIKPEYLEQFGENMDLIVIGRDPGKKDSLMCGLILTGDNEPEEITSLDSNPTDTAESFLKPDKRKIISFCNIANGISQKEFRDIDRYTFGHWIKFDDELPPQDLFEFGTKHPIEWIYPEHSVVLEIKARSLETNESARIKYGTGSTLFGGYCRQIRYDKDWVSCFTYNEFMESRNLKNALVNYPDNKNLIGRKKRPKKRMFNSLTEIFENTKDAPDESNVIFRGLHFYVISDYIDETDGSRLSKSDLCNLVLEHNGKLVHNPISRIDILNRLRIISMKYTRETTSLIERGYDIIHPQWILDCISNRKLVRLLPSHCFNVSSSLMEVTKTRVDRYGDSYETSLTEKDFEILINRQVLKSESADKRITEGENHLKIPILLFCNRRFFIPETLPSTPIYELKSKVELYGGKLVNKISDCNVIVFTNTHTENRKEVMKKIRRALVCLDPNSMQVPVLPRIVDANWIDACISECVQVPEEDYPAV</sequence>
<dbReference type="Proteomes" id="UP000000267">
    <property type="component" value="Unassembled WGS sequence"/>
</dbReference>
<keyword evidence="11 15" id="KW-0233">DNA recombination</keyword>
<dbReference type="GO" id="GO:0005524">
    <property type="term" value="F:ATP binding"/>
    <property type="evidence" value="ECO:0007669"/>
    <property type="project" value="UniProtKB-KW"/>
</dbReference>
<dbReference type="InterPro" id="IPR012310">
    <property type="entry name" value="DNA_ligase_ATP-dep_cent"/>
</dbReference>
<keyword evidence="12 15" id="KW-0234">DNA repair</keyword>
<dbReference type="OMA" id="EGIMIKH"/>
<dbReference type="PROSITE" id="PS50172">
    <property type="entry name" value="BRCT"/>
    <property type="match status" value="2"/>
</dbReference>
<dbReference type="FunCoup" id="A7TGW3">
    <property type="interactions" value="598"/>
</dbReference>
<dbReference type="InterPro" id="IPR012340">
    <property type="entry name" value="NA-bd_OB-fold"/>
</dbReference>
<dbReference type="OrthoDB" id="151490at2759"/>
<evidence type="ECO:0000313" key="20">
    <source>
        <dbReference type="Proteomes" id="UP000000267"/>
    </source>
</evidence>
<feature type="domain" description="BRCT" evidence="18">
    <location>
        <begin position="863"/>
        <end position="964"/>
    </location>
</feature>
<evidence type="ECO:0000259" key="18">
    <source>
        <dbReference type="PROSITE" id="PS50172"/>
    </source>
</evidence>
<gene>
    <name evidence="19" type="ORF">Kpol_1032p7</name>
</gene>
<dbReference type="InterPro" id="IPR016059">
    <property type="entry name" value="DNA_ligase_ATP-dep_CS"/>
</dbReference>
<dbReference type="CDD" id="cd07968">
    <property type="entry name" value="OBF_DNA_ligase_IV"/>
    <property type="match status" value="1"/>
</dbReference>
<dbReference type="HOGENOM" id="CLU_004844_1_1_1"/>
<evidence type="ECO:0000256" key="6">
    <source>
        <dbReference type="ARBA" id="ARBA00022737"/>
    </source>
</evidence>
<evidence type="ECO:0000256" key="2">
    <source>
        <dbReference type="ARBA" id="ARBA00004123"/>
    </source>
</evidence>
<dbReference type="GO" id="GO:0043007">
    <property type="term" value="P:maintenance of rDNA"/>
    <property type="evidence" value="ECO:0007669"/>
    <property type="project" value="EnsemblFungi"/>
</dbReference>
<dbReference type="PROSITE" id="PS00697">
    <property type="entry name" value="DNA_LIGASE_A1"/>
    <property type="match status" value="1"/>
</dbReference>
<dbReference type="GO" id="GO:0006310">
    <property type="term" value="P:DNA recombination"/>
    <property type="evidence" value="ECO:0007669"/>
    <property type="project" value="UniProtKB-KW"/>
</dbReference>
<evidence type="ECO:0000256" key="4">
    <source>
        <dbReference type="ARBA" id="ARBA00022598"/>
    </source>
</evidence>
<evidence type="ECO:0000256" key="3">
    <source>
        <dbReference type="ARBA" id="ARBA00007572"/>
    </source>
</evidence>
<dbReference type="InterPro" id="IPR012308">
    <property type="entry name" value="DNA_ligase_ATP-dep_N"/>
</dbReference>
<dbReference type="RefSeq" id="XP_001646273.1">
    <property type="nucleotide sequence ID" value="XM_001646223.1"/>
</dbReference>
<dbReference type="GO" id="GO:0006297">
    <property type="term" value="P:nucleotide-excision repair, DNA gap filling"/>
    <property type="evidence" value="ECO:0007669"/>
    <property type="project" value="TreeGrafter"/>
</dbReference>
<dbReference type="STRING" id="436907.A7TGW3"/>
<reference evidence="19 20" key="1">
    <citation type="journal article" date="2007" name="Proc. Natl. Acad. Sci. U.S.A.">
        <title>Independent sorting-out of thousands of duplicated gene pairs in two yeast species descended from a whole-genome duplication.</title>
        <authorList>
            <person name="Scannell D.R."/>
            <person name="Frank A.C."/>
            <person name="Conant G.C."/>
            <person name="Byrne K.P."/>
            <person name="Woolfit M."/>
            <person name="Wolfe K.H."/>
        </authorList>
    </citation>
    <scope>NUCLEOTIDE SEQUENCE [LARGE SCALE GENOMIC DNA]</scope>
    <source>
        <strain evidence="20">ATCC 22028 / DSM 70294 / BCRC 21397 / CBS 2163 / NBRC 10782 / NRRL Y-8283 / UCD 57-17</strain>
    </source>
</reference>
<dbReference type="InterPro" id="IPR036420">
    <property type="entry name" value="BRCT_dom_sf"/>
</dbReference>
<evidence type="ECO:0000256" key="16">
    <source>
        <dbReference type="RuleBase" id="RU004196"/>
    </source>
</evidence>
<dbReference type="Gene3D" id="3.40.50.10190">
    <property type="entry name" value="BRCT domain"/>
    <property type="match status" value="2"/>
</dbReference>
<keyword evidence="9 15" id="KW-0067">ATP-binding</keyword>
<comment type="similarity">
    <text evidence="3 16">Belongs to the ATP-dependent DNA ligase family.</text>
</comment>
<keyword evidence="6" id="KW-0677">Repeat</keyword>
<keyword evidence="5" id="KW-0479">Metal-binding</keyword>
<accession>A7TGW3</accession>
<dbReference type="InterPro" id="IPR044125">
    <property type="entry name" value="Adenylation_DNA_ligase_IV"/>
</dbReference>
<evidence type="ECO:0000256" key="12">
    <source>
        <dbReference type="ARBA" id="ARBA00023204"/>
    </source>
</evidence>
<dbReference type="KEGG" id="vpo:Kpol_1032p7"/>
<dbReference type="PROSITE" id="PS50160">
    <property type="entry name" value="DNA_LIGASE_A3"/>
    <property type="match status" value="1"/>
</dbReference>
<dbReference type="NCBIfam" id="TIGR00574">
    <property type="entry name" value="dnl1"/>
    <property type="match status" value="1"/>
</dbReference>
<dbReference type="CDD" id="cd17744">
    <property type="entry name" value="BRCT_MDC1_rpt1"/>
    <property type="match status" value="1"/>
</dbReference>
<evidence type="ECO:0000256" key="9">
    <source>
        <dbReference type="ARBA" id="ARBA00022840"/>
    </source>
</evidence>
<evidence type="ECO:0000256" key="10">
    <source>
        <dbReference type="ARBA" id="ARBA00022842"/>
    </source>
</evidence>
<keyword evidence="8 15" id="KW-0227">DNA damage</keyword>
<dbReference type="CDD" id="cd07903">
    <property type="entry name" value="Adenylation_DNA_ligase_IV"/>
    <property type="match status" value="1"/>
</dbReference>
<proteinExistence type="inferred from homology"/>
<dbReference type="GO" id="GO:0071897">
    <property type="term" value="P:DNA biosynthetic process"/>
    <property type="evidence" value="ECO:0007669"/>
    <property type="project" value="InterPro"/>
</dbReference>
<dbReference type="GeneID" id="5546698"/>
<dbReference type="InterPro" id="IPR029710">
    <property type="entry name" value="LIG4"/>
</dbReference>
<dbReference type="InterPro" id="IPR000977">
    <property type="entry name" value="DNA_ligase_ATP-dep"/>
</dbReference>
<evidence type="ECO:0000256" key="11">
    <source>
        <dbReference type="ARBA" id="ARBA00023172"/>
    </source>
</evidence>
<evidence type="ECO:0000256" key="13">
    <source>
        <dbReference type="ARBA" id="ARBA00023242"/>
    </source>
</evidence>
<keyword evidence="4 15" id="KW-0436">Ligase</keyword>
<dbReference type="GO" id="GO:0032807">
    <property type="term" value="C:DNA ligase IV complex"/>
    <property type="evidence" value="ECO:0007669"/>
    <property type="project" value="EnsemblFungi"/>
</dbReference>
<comment type="cofactor">
    <cofactor evidence="1">
        <name>Mg(2+)</name>
        <dbReference type="ChEBI" id="CHEBI:18420"/>
    </cofactor>
</comment>
<comment type="catalytic activity">
    <reaction evidence="14 15">
        <text>ATP + (deoxyribonucleotide)n-3'-hydroxyl + 5'-phospho-(deoxyribonucleotide)m = (deoxyribonucleotide)n+m + AMP + diphosphate.</text>
        <dbReference type="EC" id="6.5.1.1"/>
    </reaction>
</comment>
<keyword evidence="20" id="KW-1185">Reference proteome</keyword>
<dbReference type="Pfam" id="PF16589">
    <property type="entry name" value="BRCT_2"/>
    <property type="match status" value="2"/>
</dbReference>
<evidence type="ECO:0000256" key="15">
    <source>
        <dbReference type="RuleBase" id="RU000617"/>
    </source>
</evidence>